<evidence type="ECO:0000256" key="3">
    <source>
        <dbReference type="ARBA" id="ARBA00022692"/>
    </source>
</evidence>
<dbReference type="PANTHER" id="PTHR32322">
    <property type="entry name" value="INNER MEMBRANE TRANSPORTER"/>
    <property type="match status" value="1"/>
</dbReference>
<feature type="transmembrane region" description="Helical" evidence="6">
    <location>
        <begin position="150"/>
        <end position="167"/>
    </location>
</feature>
<protein>
    <recommendedName>
        <fullName evidence="7">EamA domain-containing protein</fullName>
    </recommendedName>
</protein>
<feature type="domain" description="EamA" evidence="7">
    <location>
        <begin position="233"/>
        <end position="366"/>
    </location>
</feature>
<comment type="caution">
    <text evidence="8">The sequence shown here is derived from an EMBL/GenBank/DDBJ whole genome shotgun (WGS) entry which is preliminary data.</text>
</comment>
<feature type="transmembrane region" description="Helical" evidence="6">
    <location>
        <begin position="263"/>
        <end position="281"/>
    </location>
</feature>
<dbReference type="SUPFAM" id="SSF103481">
    <property type="entry name" value="Multidrug resistance efflux transporter EmrE"/>
    <property type="match status" value="2"/>
</dbReference>
<evidence type="ECO:0000256" key="6">
    <source>
        <dbReference type="SAM" id="Phobius"/>
    </source>
</evidence>
<keyword evidence="3 6" id="KW-0812">Transmembrane</keyword>
<dbReference type="InterPro" id="IPR037185">
    <property type="entry name" value="EmrE-like"/>
</dbReference>
<evidence type="ECO:0000259" key="7">
    <source>
        <dbReference type="Pfam" id="PF00892"/>
    </source>
</evidence>
<dbReference type="InterPro" id="IPR050638">
    <property type="entry name" value="AA-Vitamin_Transporters"/>
</dbReference>
<feature type="transmembrane region" description="Helical" evidence="6">
    <location>
        <begin position="323"/>
        <end position="342"/>
    </location>
</feature>
<feature type="transmembrane region" description="Helical" evidence="6">
    <location>
        <begin position="205"/>
        <end position="223"/>
    </location>
</feature>
<feature type="transmembrane region" description="Helical" evidence="6">
    <location>
        <begin position="115"/>
        <end position="138"/>
    </location>
</feature>
<evidence type="ECO:0000256" key="1">
    <source>
        <dbReference type="ARBA" id="ARBA00004141"/>
    </source>
</evidence>
<name>A0A2M8KRM8_9BACT</name>
<dbReference type="GO" id="GO:0016020">
    <property type="term" value="C:membrane"/>
    <property type="evidence" value="ECO:0007669"/>
    <property type="project" value="UniProtKB-SubCell"/>
</dbReference>
<feature type="transmembrane region" description="Helical" evidence="6">
    <location>
        <begin position="235"/>
        <end position="251"/>
    </location>
</feature>
<keyword evidence="4 6" id="KW-1133">Transmembrane helix</keyword>
<evidence type="ECO:0000256" key="5">
    <source>
        <dbReference type="ARBA" id="ARBA00023136"/>
    </source>
</evidence>
<dbReference type="Pfam" id="PF00892">
    <property type="entry name" value="EamA"/>
    <property type="match status" value="2"/>
</dbReference>
<accession>A0A2M8KRM8</accession>
<feature type="transmembrane region" description="Helical" evidence="6">
    <location>
        <begin position="293"/>
        <end position="311"/>
    </location>
</feature>
<comment type="similarity">
    <text evidence="2">Belongs to the EamA transporter family.</text>
</comment>
<dbReference type="Proteomes" id="UP000229554">
    <property type="component" value="Unassembled WGS sequence"/>
</dbReference>
<evidence type="ECO:0000256" key="2">
    <source>
        <dbReference type="ARBA" id="ARBA00007362"/>
    </source>
</evidence>
<dbReference type="EMBL" id="PFED01000174">
    <property type="protein sequence ID" value="PJE62572.1"/>
    <property type="molecule type" value="Genomic_DNA"/>
</dbReference>
<feature type="transmembrane region" description="Helical" evidence="6">
    <location>
        <begin position="86"/>
        <end position="103"/>
    </location>
</feature>
<gene>
    <name evidence="8" type="ORF">COU88_04270</name>
</gene>
<dbReference type="InterPro" id="IPR000620">
    <property type="entry name" value="EamA_dom"/>
</dbReference>
<comment type="subcellular location">
    <subcellularLocation>
        <location evidence="1">Membrane</location>
        <topology evidence="1">Multi-pass membrane protein</topology>
    </subcellularLocation>
</comment>
<feature type="transmembrane region" description="Helical" evidence="6">
    <location>
        <begin position="179"/>
        <end position="199"/>
    </location>
</feature>
<dbReference type="AlphaFoldDB" id="A0A2M8KRM8"/>
<evidence type="ECO:0000313" key="8">
    <source>
        <dbReference type="EMBL" id="PJE62572.1"/>
    </source>
</evidence>
<feature type="domain" description="EamA" evidence="7">
    <location>
        <begin position="86"/>
        <end position="222"/>
    </location>
</feature>
<keyword evidence="5 6" id="KW-0472">Membrane</keyword>
<dbReference type="PANTHER" id="PTHR32322:SF2">
    <property type="entry name" value="EAMA DOMAIN-CONTAINING PROTEIN"/>
    <property type="match status" value="1"/>
</dbReference>
<evidence type="ECO:0000256" key="4">
    <source>
        <dbReference type="ARBA" id="ARBA00022989"/>
    </source>
</evidence>
<proteinExistence type="inferred from homology"/>
<evidence type="ECO:0000313" key="9">
    <source>
        <dbReference type="Proteomes" id="UP000229554"/>
    </source>
</evidence>
<reference evidence="9" key="1">
    <citation type="submission" date="2017-09" db="EMBL/GenBank/DDBJ databases">
        <title>Depth-based differentiation of microbial function through sediment-hosted aquifers and enrichment of novel symbionts in the deep terrestrial subsurface.</title>
        <authorList>
            <person name="Probst A.J."/>
            <person name="Ladd B."/>
            <person name="Jarett J.K."/>
            <person name="Geller-Mcgrath D.E."/>
            <person name="Sieber C.M.K."/>
            <person name="Emerson J.B."/>
            <person name="Anantharaman K."/>
            <person name="Thomas B.C."/>
            <person name="Malmstrom R."/>
            <person name="Stieglmeier M."/>
            <person name="Klingl A."/>
            <person name="Woyke T."/>
            <person name="Ryan C.M."/>
            <person name="Banfield J.F."/>
        </authorList>
    </citation>
    <scope>NUCLEOTIDE SEQUENCE [LARGE SCALE GENOMIC DNA]</scope>
</reference>
<organism evidence="8 9">
    <name type="scientific">Candidatus Roizmanbacteria bacterium CG10_big_fil_rev_8_21_14_0_10_39_6</name>
    <dbReference type="NCBI Taxonomy" id="1974853"/>
    <lineage>
        <taxon>Bacteria</taxon>
        <taxon>Candidatus Roizmaniibacteriota</taxon>
    </lineage>
</organism>
<sequence length="369" mass="41606">MLVMIAFFIFLFYLLCSFHVVLPSIMLHKKDFLSLLPWLLHPYLLKVVLKVSSNFFERTILRHLVLLMWQQCIQPIQCGTIATMNWFLYTMGTVFLFTSYNLLQRKLAIQAKNPRVMAVAFLGIAATMALVIFFIGGSYKSFSLPTQSEAWIALLVAIFSYGMFERYKFTAAKLLDASVLSTIGNLSVLVAVVGSIFIYGESISVQKFIGGFLVILSLLLVSFHKKRVKLSTKGILAAIFINIMLGIGWMLDKKGAEYFNINTYNIFVWTIPILFVYFPHIPLKALREELKTASWKIYLLAAINVAGYLLQLKALTLAEATRVIPIVQTSTLFTVIIGVIVLKERDSMAKKFIAGCMAVIGVYFLSVTH</sequence>